<keyword evidence="2" id="KW-0812">Transmembrane</keyword>
<dbReference type="AlphaFoldDB" id="A0A1F6X811"/>
<keyword evidence="2" id="KW-0472">Membrane</keyword>
<evidence type="ECO:0000313" key="3">
    <source>
        <dbReference type="EMBL" id="OGI90324.1"/>
    </source>
</evidence>
<reference evidence="3 4" key="1">
    <citation type="journal article" date="2016" name="Nat. Commun.">
        <title>Thousands of microbial genomes shed light on interconnected biogeochemical processes in an aquifer system.</title>
        <authorList>
            <person name="Anantharaman K."/>
            <person name="Brown C.T."/>
            <person name="Hug L.A."/>
            <person name="Sharon I."/>
            <person name="Castelle C.J."/>
            <person name="Probst A.J."/>
            <person name="Thomas B.C."/>
            <person name="Singh A."/>
            <person name="Wilkins M.J."/>
            <person name="Karaoz U."/>
            <person name="Brodie E.L."/>
            <person name="Williams K.H."/>
            <person name="Hubbard S.S."/>
            <person name="Banfield J.F."/>
        </authorList>
    </citation>
    <scope>NUCLEOTIDE SEQUENCE [LARGE SCALE GENOMIC DNA]</scope>
</reference>
<evidence type="ECO:0000256" key="1">
    <source>
        <dbReference type="SAM" id="MobiDB-lite"/>
    </source>
</evidence>
<proteinExistence type="predicted"/>
<name>A0A1F6X811_9BACT</name>
<evidence type="ECO:0000313" key="4">
    <source>
        <dbReference type="Proteomes" id="UP000176814"/>
    </source>
</evidence>
<feature type="transmembrane region" description="Helical" evidence="2">
    <location>
        <begin position="28"/>
        <end position="46"/>
    </location>
</feature>
<comment type="caution">
    <text evidence="3">The sequence shown here is derived from an EMBL/GenBank/DDBJ whole genome shotgun (WGS) entry which is preliminary data.</text>
</comment>
<evidence type="ECO:0000256" key="2">
    <source>
        <dbReference type="SAM" id="Phobius"/>
    </source>
</evidence>
<dbReference type="EMBL" id="MFUW01000016">
    <property type="protein sequence ID" value="OGI90324.1"/>
    <property type="molecule type" value="Genomic_DNA"/>
</dbReference>
<feature type="region of interest" description="Disordered" evidence="1">
    <location>
        <begin position="70"/>
        <end position="98"/>
    </location>
</feature>
<protein>
    <submittedName>
        <fullName evidence="3">Uncharacterized protein</fullName>
    </submittedName>
</protein>
<gene>
    <name evidence="3" type="ORF">A2911_00905</name>
</gene>
<sequence>MRKAWILLVLSVWVAVLPYLGFPSSMKNTLFSLSGLGLAFFSYLLYREAKTDSEEVKTFDNFSENHNFKVDEHDGEDKNEMEKGRGVIEHPELEREEI</sequence>
<organism evidence="3 4">
    <name type="scientific">Candidatus Nomurabacteria bacterium RIFCSPLOWO2_01_FULL_40_15</name>
    <dbReference type="NCBI Taxonomy" id="1801772"/>
    <lineage>
        <taxon>Bacteria</taxon>
        <taxon>Candidatus Nomuraibacteriota</taxon>
    </lineage>
</organism>
<accession>A0A1F6X811</accession>
<keyword evidence="2" id="KW-1133">Transmembrane helix</keyword>
<dbReference type="Proteomes" id="UP000176814">
    <property type="component" value="Unassembled WGS sequence"/>
</dbReference>